<keyword evidence="1" id="KW-0472">Membrane</keyword>
<feature type="transmembrane region" description="Helical" evidence="1">
    <location>
        <begin position="371"/>
        <end position="392"/>
    </location>
</feature>
<dbReference type="Proteomes" id="UP000516057">
    <property type="component" value="Chromosome"/>
</dbReference>
<feature type="transmembrane region" description="Helical" evidence="1">
    <location>
        <begin position="312"/>
        <end position="330"/>
    </location>
</feature>
<dbReference type="PANTHER" id="PTHR39084">
    <property type="entry name" value="MEMBRANE PROTEIN-RELATED"/>
    <property type="match status" value="1"/>
</dbReference>
<keyword evidence="5" id="KW-1185">Reference proteome</keyword>
<feature type="transmembrane region" description="Helical" evidence="1">
    <location>
        <begin position="143"/>
        <end position="162"/>
    </location>
</feature>
<dbReference type="InterPro" id="IPR049177">
    <property type="entry name" value="MgtC_SapB_SrpB_YhiD_N"/>
</dbReference>
<dbReference type="InterPro" id="IPR025105">
    <property type="entry name" value="DUF4010"/>
</dbReference>
<evidence type="ECO:0000313" key="4">
    <source>
        <dbReference type="EMBL" id="QNP58791.1"/>
    </source>
</evidence>
<dbReference type="Pfam" id="PF13194">
    <property type="entry name" value="DUF4010"/>
    <property type="match status" value="1"/>
</dbReference>
<feature type="transmembrane region" description="Helical" evidence="1">
    <location>
        <begin position="203"/>
        <end position="225"/>
    </location>
</feature>
<feature type="transmembrane region" description="Helical" evidence="1">
    <location>
        <begin position="398"/>
        <end position="419"/>
    </location>
</feature>
<evidence type="ECO:0000256" key="1">
    <source>
        <dbReference type="SAM" id="Phobius"/>
    </source>
</evidence>
<evidence type="ECO:0000313" key="5">
    <source>
        <dbReference type="Proteomes" id="UP000516057"/>
    </source>
</evidence>
<name>A0A7H0HE25_9BURK</name>
<accession>A0A7H0HE25</accession>
<gene>
    <name evidence="4" type="ORF">H9L24_17860</name>
</gene>
<reference evidence="4 5" key="1">
    <citation type="submission" date="2020-08" db="EMBL/GenBank/DDBJ databases">
        <title>Genome sequence of Acidovorax monticola KACC 19171T.</title>
        <authorList>
            <person name="Hyun D.-W."/>
            <person name="Bae J.-W."/>
        </authorList>
    </citation>
    <scope>NUCLEOTIDE SEQUENCE [LARGE SCALE GENOMIC DNA]</scope>
    <source>
        <strain evidence="4 5">KACC 19171</strain>
    </source>
</reference>
<feature type="domain" description="MgtC/SapB/SrpB/YhiD N-terminal" evidence="2">
    <location>
        <begin position="15"/>
        <end position="132"/>
    </location>
</feature>
<dbReference type="Pfam" id="PF02308">
    <property type="entry name" value="MgtC"/>
    <property type="match status" value="1"/>
</dbReference>
<sequence length="420" mass="42541">METTWSFASTLAVLAGALGSGLLMGIERERRKGAGPHRALAGVRSFTLASLAGATAALLDAGWLVAVGAAFVAALGVVAYARDRSDDPGVTTEIALWLAYAIGVVCAHSLPMAAALAVVVTGLLASRDALHRFARDWLRPAEVHGALVLAAIALLAVPLAPNRPLWGEVLNPQVMVRLVCVLLVIQSLAHLGRRLLDARHAMALSALASGFVSSTATIASLGVAVREGREAARPQGGAAVLSCVATMAQLIVVAATVQPAWLARLWAPALAGTLVAALWGWALLRALPGGAMEAGPAQAAPSDPAMFKLRDALLIAALLTAMQVLVQGLTQWWGDAGLIAGALLAALADVHAAAAAVLVQGRPHDAAGPGLQWALAAAVSVHAASKTAVALASGGWRYGLVAGSGVLAHTAAFVAVLALA</sequence>
<evidence type="ECO:0000259" key="2">
    <source>
        <dbReference type="Pfam" id="PF02308"/>
    </source>
</evidence>
<feature type="transmembrane region" description="Helical" evidence="1">
    <location>
        <begin position="336"/>
        <end position="359"/>
    </location>
</feature>
<feature type="transmembrane region" description="Helical" evidence="1">
    <location>
        <begin position="263"/>
        <end position="284"/>
    </location>
</feature>
<dbReference type="PANTHER" id="PTHR39084:SF1">
    <property type="entry name" value="DUF4010 DOMAIN-CONTAINING PROTEIN"/>
    <property type="match status" value="1"/>
</dbReference>
<feature type="transmembrane region" description="Helical" evidence="1">
    <location>
        <begin position="174"/>
        <end position="191"/>
    </location>
</feature>
<keyword evidence="1" id="KW-0812">Transmembrane</keyword>
<dbReference type="AlphaFoldDB" id="A0A7H0HE25"/>
<feature type="transmembrane region" description="Helical" evidence="1">
    <location>
        <begin position="94"/>
        <end position="123"/>
    </location>
</feature>
<keyword evidence="1" id="KW-1133">Transmembrane helix</keyword>
<feature type="transmembrane region" description="Helical" evidence="1">
    <location>
        <begin position="237"/>
        <end position="257"/>
    </location>
</feature>
<dbReference type="EMBL" id="CP060790">
    <property type="protein sequence ID" value="QNP58791.1"/>
    <property type="molecule type" value="Genomic_DNA"/>
</dbReference>
<feature type="transmembrane region" description="Helical" evidence="1">
    <location>
        <begin position="6"/>
        <end position="26"/>
    </location>
</feature>
<protein>
    <submittedName>
        <fullName evidence="4">MgtC/SapB family protein</fullName>
    </submittedName>
</protein>
<feature type="domain" description="DUF4010" evidence="3">
    <location>
        <begin position="183"/>
        <end position="394"/>
    </location>
</feature>
<proteinExistence type="predicted"/>
<feature type="transmembrane region" description="Helical" evidence="1">
    <location>
        <begin position="38"/>
        <end position="57"/>
    </location>
</feature>
<evidence type="ECO:0000259" key="3">
    <source>
        <dbReference type="Pfam" id="PF13194"/>
    </source>
</evidence>
<organism evidence="4 5">
    <name type="scientific">Paenacidovorax monticola</name>
    <dbReference type="NCBI Taxonomy" id="1926868"/>
    <lineage>
        <taxon>Bacteria</taxon>
        <taxon>Pseudomonadati</taxon>
        <taxon>Pseudomonadota</taxon>
        <taxon>Betaproteobacteria</taxon>
        <taxon>Burkholderiales</taxon>
        <taxon>Comamonadaceae</taxon>
        <taxon>Paenacidovorax</taxon>
    </lineage>
</organism>
<dbReference type="RefSeq" id="WP_187735776.1">
    <property type="nucleotide sequence ID" value="NZ_CP060790.1"/>
</dbReference>
<dbReference type="KEGG" id="amon:H9L24_17860"/>